<gene>
    <name evidence="2" type="ORF">SO802_022139</name>
</gene>
<dbReference type="AlphaFoldDB" id="A0AAW2CI99"/>
<comment type="caution">
    <text evidence="2">The sequence shown here is derived from an EMBL/GenBank/DDBJ whole genome shotgun (WGS) entry which is preliminary data.</text>
</comment>
<dbReference type="Proteomes" id="UP001459277">
    <property type="component" value="Unassembled WGS sequence"/>
</dbReference>
<protein>
    <submittedName>
        <fullName evidence="2">Uncharacterized protein</fullName>
    </submittedName>
</protein>
<sequence>MERQLSVILWVIGIHLLISTGYGSIAPQTGSCSGKLKDAVPELHSLSDSSALGSSVMVDLAVDVGDRDGVELPEFNQHVGLQVEARDGGVDLEGLSQHCDPHNVGVRSRGPVLEGGINGRDGLSQHVDLGPGTSLAEVIKSESGRQTGSSGAFDAVFYRRRRGSTPEAATSSQVIDLESERQRFSIGALVIVPCGIWSSQWAVTDSEVPDMESGRQRRSTMGAGTSSQVIGLESGRQRFSSGAPDIAPYGIWSSPWAGTDSEVLDLESGRQWRSSGALDAVPYRRLRWSTPGASTSSQVSDLESRRESARRSNQRFIKLGFAILLGSTYAITSISVGGLSSRNRFISNCVLVINMVSFVSLTAASMILSVVTPSSTPSTDTHTTQTANTILSTLGLAASAYGFILMIAMGLPDHLLWLIGPALIALVFIFVSTSLARRPRI</sequence>
<organism evidence="2 3">
    <name type="scientific">Lithocarpus litseifolius</name>
    <dbReference type="NCBI Taxonomy" id="425828"/>
    <lineage>
        <taxon>Eukaryota</taxon>
        <taxon>Viridiplantae</taxon>
        <taxon>Streptophyta</taxon>
        <taxon>Embryophyta</taxon>
        <taxon>Tracheophyta</taxon>
        <taxon>Spermatophyta</taxon>
        <taxon>Magnoliopsida</taxon>
        <taxon>eudicotyledons</taxon>
        <taxon>Gunneridae</taxon>
        <taxon>Pentapetalae</taxon>
        <taxon>rosids</taxon>
        <taxon>fabids</taxon>
        <taxon>Fagales</taxon>
        <taxon>Fagaceae</taxon>
        <taxon>Lithocarpus</taxon>
    </lineage>
</organism>
<reference evidence="2 3" key="1">
    <citation type="submission" date="2024-01" db="EMBL/GenBank/DDBJ databases">
        <title>A telomere-to-telomere, gap-free genome of sweet tea (Lithocarpus litseifolius).</title>
        <authorList>
            <person name="Zhou J."/>
        </authorList>
    </citation>
    <scope>NUCLEOTIDE SEQUENCE [LARGE SCALE GENOMIC DNA]</scope>
    <source>
        <strain evidence="2">Zhou-2022a</strain>
        <tissue evidence="2">Leaf</tissue>
    </source>
</reference>
<feature type="transmembrane region" description="Helical" evidence="1">
    <location>
        <begin position="6"/>
        <end position="25"/>
    </location>
</feature>
<feature type="transmembrane region" description="Helical" evidence="1">
    <location>
        <begin position="415"/>
        <end position="436"/>
    </location>
</feature>
<evidence type="ECO:0000256" key="1">
    <source>
        <dbReference type="SAM" id="Phobius"/>
    </source>
</evidence>
<keyword evidence="1" id="KW-1133">Transmembrane helix</keyword>
<keyword evidence="1" id="KW-0472">Membrane</keyword>
<dbReference type="EMBL" id="JAZDWU010000007">
    <property type="protein sequence ID" value="KAK9997453.1"/>
    <property type="molecule type" value="Genomic_DNA"/>
</dbReference>
<evidence type="ECO:0000313" key="2">
    <source>
        <dbReference type="EMBL" id="KAK9997453.1"/>
    </source>
</evidence>
<feature type="transmembrane region" description="Helical" evidence="1">
    <location>
        <begin position="345"/>
        <end position="368"/>
    </location>
</feature>
<proteinExistence type="predicted"/>
<accession>A0AAW2CI99</accession>
<feature type="transmembrane region" description="Helical" evidence="1">
    <location>
        <begin position="389"/>
        <end position="409"/>
    </location>
</feature>
<keyword evidence="3" id="KW-1185">Reference proteome</keyword>
<name>A0AAW2CI99_9ROSI</name>
<keyword evidence="1" id="KW-0812">Transmembrane</keyword>
<evidence type="ECO:0000313" key="3">
    <source>
        <dbReference type="Proteomes" id="UP001459277"/>
    </source>
</evidence>
<feature type="transmembrane region" description="Helical" evidence="1">
    <location>
        <begin position="316"/>
        <end position="339"/>
    </location>
</feature>